<feature type="domain" description="CzcB-like barrel-sandwich hybrid" evidence="4">
    <location>
        <begin position="78"/>
        <end position="232"/>
    </location>
</feature>
<dbReference type="NCBIfam" id="TIGR01730">
    <property type="entry name" value="RND_mfp"/>
    <property type="match status" value="1"/>
</dbReference>
<feature type="coiled-coil region" evidence="2">
    <location>
        <begin position="115"/>
        <end position="190"/>
    </location>
</feature>
<dbReference type="Gene3D" id="2.40.30.170">
    <property type="match status" value="1"/>
</dbReference>
<keyword evidence="6" id="KW-1185">Reference proteome</keyword>
<dbReference type="Gene3D" id="2.40.50.100">
    <property type="match status" value="1"/>
</dbReference>
<dbReference type="Pfam" id="PF25973">
    <property type="entry name" value="BSH_CzcB"/>
    <property type="match status" value="1"/>
</dbReference>
<evidence type="ECO:0000256" key="2">
    <source>
        <dbReference type="SAM" id="Coils"/>
    </source>
</evidence>
<evidence type="ECO:0000256" key="1">
    <source>
        <dbReference type="ARBA" id="ARBA00009477"/>
    </source>
</evidence>
<comment type="similarity">
    <text evidence="1">Belongs to the membrane fusion protein (MFP) (TC 8.A.1) family.</text>
</comment>
<keyword evidence="2" id="KW-0175">Coiled coil</keyword>
<proteinExistence type="inferred from homology"/>
<name>A0ABY7TYK8_9SPHN</name>
<keyword evidence="3" id="KW-0472">Membrane</keyword>
<dbReference type="InterPro" id="IPR006143">
    <property type="entry name" value="RND_pump_MFP"/>
</dbReference>
<dbReference type="SUPFAM" id="SSF111369">
    <property type="entry name" value="HlyD-like secretion proteins"/>
    <property type="match status" value="1"/>
</dbReference>
<feature type="transmembrane region" description="Helical" evidence="3">
    <location>
        <begin position="21"/>
        <end position="39"/>
    </location>
</feature>
<accession>A0ABY7TYK8</accession>
<dbReference type="Gene3D" id="1.10.287.470">
    <property type="entry name" value="Helix hairpin bin"/>
    <property type="match status" value="1"/>
</dbReference>
<protein>
    <submittedName>
        <fullName evidence="5">Efflux RND transporter periplasmic adaptor subunit</fullName>
    </submittedName>
</protein>
<dbReference type="Gene3D" id="2.40.420.20">
    <property type="match status" value="1"/>
</dbReference>
<sequence>MTELSPTDSLLGAQRPRRRRGLTVLLLVVLAGFAALWLFTRFLVGTDSPYFSAPVERGDLTPTLSLRGTLHGEGEVTLAAAQDGVVVSLASPGGMRVVAGQELVVLDTQALARSLESNQAALDSAREAAQRAQITLREHQVRLDRYEGVWRKSGGRVPSLNEMEGARADVSRAQIDLSRAQDAIAQGERQIEMDRASMANAIARAPFAGYLVACSVAPGQWVHAGQPLCTIAANPEKLSLSVPITESDAGRMAAKAGARILVDGKSDAERKASLVRIDRLPHGGREAVFALAPPENGGAEKAGAPLLPGLEALAQIDLAERENVLLVPNAALTFSLHGEERSRQSGVYVADSDGAPRFVAVALGANDGRRSEVLSSALQPGDQVIIGWRRDHKGP</sequence>
<gene>
    <name evidence="5" type="ORF">PQ457_05060</name>
</gene>
<keyword evidence="3" id="KW-1133">Transmembrane helix</keyword>
<dbReference type="EMBL" id="CP117417">
    <property type="protein sequence ID" value="WCT78343.1"/>
    <property type="molecule type" value="Genomic_DNA"/>
</dbReference>
<organism evidence="5 6">
    <name type="scientific">Novosphingobium humi</name>
    <dbReference type="NCBI Taxonomy" id="2282397"/>
    <lineage>
        <taxon>Bacteria</taxon>
        <taxon>Pseudomonadati</taxon>
        <taxon>Pseudomonadota</taxon>
        <taxon>Alphaproteobacteria</taxon>
        <taxon>Sphingomonadales</taxon>
        <taxon>Sphingomonadaceae</taxon>
        <taxon>Novosphingobium</taxon>
    </lineage>
</organism>
<dbReference type="InterPro" id="IPR058647">
    <property type="entry name" value="BSH_CzcB-like"/>
</dbReference>
<reference evidence="5 6" key="1">
    <citation type="submission" date="2023-02" db="EMBL/GenBank/DDBJ databases">
        <title>Genome sequence of Novosphingobium humi KACC 19094.</title>
        <authorList>
            <person name="Kim S."/>
            <person name="Heo J."/>
            <person name="Kwon S.-W."/>
        </authorList>
    </citation>
    <scope>NUCLEOTIDE SEQUENCE [LARGE SCALE GENOMIC DNA]</scope>
    <source>
        <strain evidence="5 6">KACC 19094</strain>
    </source>
</reference>
<evidence type="ECO:0000256" key="3">
    <source>
        <dbReference type="SAM" id="Phobius"/>
    </source>
</evidence>
<keyword evidence="3" id="KW-0812">Transmembrane</keyword>
<dbReference type="PANTHER" id="PTHR30469:SF15">
    <property type="entry name" value="HLYD FAMILY OF SECRETION PROTEINS"/>
    <property type="match status" value="1"/>
</dbReference>
<dbReference type="RefSeq" id="WP_273618672.1">
    <property type="nucleotide sequence ID" value="NZ_CP117417.1"/>
</dbReference>
<dbReference type="Proteomes" id="UP001218231">
    <property type="component" value="Chromosome"/>
</dbReference>
<dbReference type="PANTHER" id="PTHR30469">
    <property type="entry name" value="MULTIDRUG RESISTANCE PROTEIN MDTA"/>
    <property type="match status" value="1"/>
</dbReference>
<evidence type="ECO:0000313" key="6">
    <source>
        <dbReference type="Proteomes" id="UP001218231"/>
    </source>
</evidence>
<evidence type="ECO:0000259" key="4">
    <source>
        <dbReference type="Pfam" id="PF25973"/>
    </source>
</evidence>
<evidence type="ECO:0000313" key="5">
    <source>
        <dbReference type="EMBL" id="WCT78343.1"/>
    </source>
</evidence>